<sequence length="313" mass="34936">MRDNEQTLQDLAHTVGCIRQRHLLNTAAGTPESVPVRKETMRKKDCLVSMLASGSKGNCAYIRCGNTRILIDAGISCRRVETGLRRYGCTLADIDAVFLTHEHQDHVSGLRTLLKKSQMPVYTTRETWQAIGNAVVGHQNRFMPVMRRTQVGEMQIVPFAISHDAARPVGYSVYHEQVKVTLATDLGKITPAVLQAAAYSDIFILEANHDEQMVRNGAYPYYLQQRILGQLGHLSNRTAAAFLREVPNKGRMQVLLAHRSETNNTPSLALRTVRTILSQGGRAVGQDVILRLAGQHGAVRMEHPDFGQRQRTY</sequence>
<gene>
    <name evidence="2" type="ORF">HMPREF0889_1208</name>
    <name evidence="3" type="ORF">HMPREF1039_0062</name>
</gene>
<protein>
    <submittedName>
        <fullName evidence="2">Metallo-beta-lactamase domain protein</fullName>
    </submittedName>
</protein>
<dbReference type="InterPro" id="IPR036866">
    <property type="entry name" value="RibonucZ/Hydroxyglut_hydro"/>
</dbReference>
<evidence type="ECO:0000313" key="4">
    <source>
        <dbReference type="Proteomes" id="UP000003242"/>
    </source>
</evidence>
<dbReference type="STRING" id="699218.HMPREF0889_1208"/>
<evidence type="ECO:0000313" key="5">
    <source>
        <dbReference type="Proteomes" id="UP000004018"/>
    </source>
</evidence>
<dbReference type="RefSeq" id="WP_007390732.1">
    <property type="nucleotide sequence ID" value="NZ_ADGP01000023.1"/>
</dbReference>
<reference evidence="2" key="2">
    <citation type="submission" date="2009-12" db="EMBL/GenBank/DDBJ databases">
        <authorList>
            <person name="Madupu R."/>
            <person name="Durkin A.S."/>
            <person name="Torralba M."/>
            <person name="Methe B."/>
            <person name="Sutton G.G."/>
            <person name="Strausberg R.L."/>
            <person name="Nelson K.E."/>
        </authorList>
    </citation>
    <scope>NUCLEOTIDE SEQUENCE</scope>
    <source>
        <strain evidence="2">28L</strain>
    </source>
</reference>
<proteinExistence type="predicted"/>
<dbReference type="EMBL" id="AFIJ01000008">
    <property type="protein sequence ID" value="EGL41942.1"/>
    <property type="molecule type" value="Genomic_DNA"/>
</dbReference>
<dbReference type="Proteomes" id="UP000003242">
    <property type="component" value="Unassembled WGS sequence"/>
</dbReference>
<dbReference type="SMART" id="SM00849">
    <property type="entry name" value="Lactamase_B"/>
    <property type="match status" value="1"/>
</dbReference>
<reference evidence="4" key="1">
    <citation type="submission" date="2009-12" db="EMBL/GenBank/DDBJ databases">
        <title>Sequence of Clostridiales genomosp. BVAB3 str. UPII9-5.</title>
        <authorList>
            <person name="Madupu R."/>
            <person name="Durkin A.S."/>
            <person name="Torralba M."/>
            <person name="Methe B."/>
            <person name="Sutton G.G."/>
            <person name="Strausberg R.L."/>
            <person name="Nelson K.E."/>
        </authorList>
    </citation>
    <scope>NUCLEOTIDE SEQUENCE [LARGE SCALE GENOMIC DNA]</scope>
    <source>
        <strain evidence="4">28L</strain>
    </source>
</reference>
<reference evidence="3 5" key="3">
    <citation type="submission" date="2011-04" db="EMBL/GenBank/DDBJ databases">
        <authorList>
            <person name="Harkins D.M."/>
            <person name="Madupu R."/>
            <person name="Durkin A.S."/>
            <person name="Torralba M."/>
            <person name="Methe B."/>
            <person name="Sutton G.G."/>
            <person name="Nelson K.E."/>
        </authorList>
    </citation>
    <scope>NUCLEOTIDE SEQUENCE [LARGE SCALE GENOMIC DNA]</scope>
    <source>
        <strain evidence="3 5">UPII 199-6</strain>
    </source>
</reference>
<feature type="domain" description="Metallo-beta-lactamase" evidence="1">
    <location>
        <begin position="56"/>
        <end position="233"/>
    </location>
</feature>
<name>D3LW67_9FIRM</name>
<evidence type="ECO:0000313" key="3">
    <source>
        <dbReference type="EMBL" id="EGL41942.1"/>
    </source>
</evidence>
<dbReference type="AlphaFoldDB" id="D3LW67"/>
<accession>D3LW67</accession>
<evidence type="ECO:0000313" key="2">
    <source>
        <dbReference type="EMBL" id="EFD93534.1"/>
    </source>
</evidence>
<dbReference type="Proteomes" id="UP000004018">
    <property type="component" value="Unassembled WGS sequence"/>
</dbReference>
<dbReference type="PANTHER" id="PTHR47619">
    <property type="entry name" value="METALLO-HYDROLASE YYCJ-RELATED"/>
    <property type="match status" value="1"/>
</dbReference>
<dbReference type="PANTHER" id="PTHR47619:SF1">
    <property type="entry name" value="EXODEOXYRIBONUCLEASE WALJ"/>
    <property type="match status" value="1"/>
</dbReference>
<dbReference type="InterPro" id="IPR052533">
    <property type="entry name" value="WalJ/YycJ-like"/>
</dbReference>
<organism evidence="2 4">
    <name type="scientific">Megasphaera lornae</name>
    <dbReference type="NCBI Taxonomy" id="1000568"/>
    <lineage>
        <taxon>Bacteria</taxon>
        <taxon>Bacillati</taxon>
        <taxon>Bacillota</taxon>
        <taxon>Negativicutes</taxon>
        <taxon>Veillonellales</taxon>
        <taxon>Veillonellaceae</taxon>
        <taxon>Megasphaera</taxon>
    </lineage>
</organism>
<dbReference type="EMBL" id="ADGP01000023">
    <property type="protein sequence ID" value="EFD93534.1"/>
    <property type="molecule type" value="Genomic_DNA"/>
</dbReference>
<dbReference type="Pfam" id="PF12706">
    <property type="entry name" value="Lactamase_B_2"/>
    <property type="match status" value="1"/>
</dbReference>
<dbReference type="SUPFAM" id="SSF56281">
    <property type="entry name" value="Metallo-hydrolase/oxidoreductase"/>
    <property type="match status" value="1"/>
</dbReference>
<comment type="caution">
    <text evidence="2">The sequence shown here is derived from an EMBL/GenBank/DDBJ whole genome shotgun (WGS) entry which is preliminary data.</text>
</comment>
<keyword evidence="5" id="KW-1185">Reference proteome</keyword>
<dbReference type="OrthoDB" id="9781189at2"/>
<dbReference type="InterPro" id="IPR001279">
    <property type="entry name" value="Metallo-B-lactamas"/>
</dbReference>
<dbReference type="Gene3D" id="3.60.15.10">
    <property type="entry name" value="Ribonuclease Z/Hydroxyacylglutathione hydrolase-like"/>
    <property type="match status" value="1"/>
</dbReference>
<evidence type="ECO:0000259" key="1">
    <source>
        <dbReference type="SMART" id="SM00849"/>
    </source>
</evidence>
<dbReference type="eggNOG" id="COG1235">
    <property type="taxonomic scope" value="Bacteria"/>
</dbReference>